<proteinExistence type="predicted"/>
<sequence>MPPLVFGRMKMQDAFQMREQEREFMAYRSYAWPCFMTEFYGQEDIKKICMVFALTGSKRWSRVKLPAV</sequence>
<protein>
    <submittedName>
        <fullName evidence="1">Uncharacterized protein</fullName>
    </submittedName>
</protein>
<dbReference type="AlphaFoldDB" id="A0A2X0SAX8"/>
<gene>
    <name evidence="1" type="ORF">NITFAB_0190</name>
</gene>
<reference evidence="1" key="1">
    <citation type="submission" date="2018-05" db="EMBL/GenBank/DDBJ databases">
        <authorList>
            <person name="Lanie J.A."/>
            <person name="Ng W.-L."/>
            <person name="Kazmierczak K.M."/>
            <person name="Andrzejewski T.M."/>
            <person name="Davidsen T.M."/>
            <person name="Wayne K.J."/>
            <person name="Tettelin H."/>
            <person name="Glass J.I."/>
            <person name="Rusch D."/>
            <person name="Podicherti R."/>
            <person name="Tsui H.-C.T."/>
            <person name="Winkler M.E."/>
        </authorList>
    </citation>
    <scope>NUCLEOTIDE SEQUENCE</scope>
    <source>
        <strain evidence="1">KNB</strain>
    </source>
</reference>
<dbReference type="EMBL" id="LS423452">
    <property type="protein sequence ID" value="SPS04601.1"/>
    <property type="molecule type" value="Genomic_DNA"/>
</dbReference>
<name>A0A2X0SAX8_9PROT</name>
<accession>A0A2X0SAX8</accession>
<evidence type="ECO:0000313" key="1">
    <source>
        <dbReference type="EMBL" id="SPS04601.1"/>
    </source>
</evidence>
<organism evidence="1">
    <name type="scientific">Candidatus Nitrotoga fabula</name>
    <dbReference type="NCBI Taxonomy" id="2182327"/>
    <lineage>
        <taxon>Bacteria</taxon>
        <taxon>Pseudomonadati</taxon>
        <taxon>Pseudomonadota</taxon>
        <taxon>Betaproteobacteria</taxon>
        <taxon>Nitrosomonadales</taxon>
        <taxon>Gallionellaceae</taxon>
        <taxon>Candidatus Nitrotoga</taxon>
    </lineage>
</organism>